<keyword evidence="2" id="KW-0812">Transmembrane</keyword>
<dbReference type="OrthoDB" id="2439289at2759"/>
<reference evidence="3 4" key="1">
    <citation type="submission" date="2016-05" db="EMBL/GenBank/DDBJ databases">
        <title>Genome sequencing reveals origins of a unique bacterial endosymbiosis in the earliest lineages of terrestrial Fungi.</title>
        <authorList>
            <consortium name="DOE Joint Genome Institute"/>
            <person name="Uehling J."/>
            <person name="Gryganskyi A."/>
            <person name="Hameed K."/>
            <person name="Tschaplinski T."/>
            <person name="Misztal P."/>
            <person name="Wu S."/>
            <person name="Desiro A."/>
            <person name="Vande Pol N."/>
            <person name="Du Z.-Y."/>
            <person name="Zienkiewicz A."/>
            <person name="Zienkiewicz K."/>
            <person name="Morin E."/>
            <person name="Tisserant E."/>
            <person name="Splivallo R."/>
            <person name="Hainaut M."/>
            <person name="Henrissat B."/>
            <person name="Ohm R."/>
            <person name="Kuo A."/>
            <person name="Yan J."/>
            <person name="Lipzen A."/>
            <person name="Nolan M."/>
            <person name="Labutti K."/>
            <person name="Barry K."/>
            <person name="Goldstein A."/>
            <person name="Labbe J."/>
            <person name="Schadt C."/>
            <person name="Tuskan G."/>
            <person name="Grigoriev I."/>
            <person name="Martin F."/>
            <person name="Vilgalys R."/>
            <person name="Bonito G."/>
        </authorList>
    </citation>
    <scope>NUCLEOTIDE SEQUENCE [LARGE SCALE GENOMIC DNA]</scope>
    <source>
        <strain evidence="3 4">AG-77</strain>
    </source>
</reference>
<feature type="region of interest" description="Disordered" evidence="1">
    <location>
        <begin position="593"/>
        <end position="650"/>
    </location>
</feature>
<proteinExistence type="predicted"/>
<sequence>MLAPTSNTTTPGSGSDAFIHSQSILSTRAPQETNYQIDDDSRASALVAASPQHITEDYAVSSTYTTDSPSRTPSTIRNPQVQQSEDSPSFMHPPAYSPALSSSYIPPPSPTPSQPNAYPLPEGTYSNNAFSSRDGTYQYQQRYQQQQYQQNMYQGPYQRTYQQRPYPEPIVLSYPVPQLVDTPTSTTKKAESSSTGSVTKSTNNGRRKMIIWVGNIIIVIIIGAIVAVVVSGNKSSDRSNGGNSSSNSNSGNGSSKSSTKPTSTSTSSARNPVSSVPVTVSSAPVAVPTPTGGSGSGGSGRKTPIPPTLPPQYNCPTTFCYDWNVDCEKNVCAEDSDYKTCVNSCNGDLSCGPQFMLAPTSNTTTPGNSSDALIHSQSIFSTRVPQETNYQIDDDSRASALVAASPQHITEDYAMSSTYTTDSPSRTPSTLRSPHVQPFEDSPSFMHPPVYSPALSSSYIPPPSPTPSQPNAYPLPEGTYSNNAFSSRDGTYQYQQRYQQQQYQQNMYQGPYQRTYQQRPYPEPIVLSYPVPQLVDTPTSATEKSESSSTGSVTKSTNNGRRKMIIWIGSIIILTIIGAIIAVVVSGNKNSDHNNGGNGSSNSNSGNGSSKSSTKPTSTSTSSARNPVSSVPVTVPTPTSSGGSGRITPIPPTLPPQYNCPTFFCHDWSDDCVNLVHL</sequence>
<keyword evidence="4" id="KW-1185">Reference proteome</keyword>
<keyword evidence="2" id="KW-0472">Membrane</keyword>
<name>A0A197JFQ0_9FUNG</name>
<gene>
    <name evidence="3" type="ORF">K457DRAFT_25190</name>
</gene>
<accession>A0A197JFQ0</accession>
<evidence type="ECO:0000256" key="1">
    <source>
        <dbReference type="SAM" id="MobiDB-lite"/>
    </source>
</evidence>
<dbReference type="AlphaFoldDB" id="A0A197JFQ0"/>
<feature type="region of interest" description="Disordered" evidence="1">
    <location>
        <begin position="413"/>
        <end position="487"/>
    </location>
</feature>
<organism evidence="3 4">
    <name type="scientific">Linnemannia elongata AG-77</name>
    <dbReference type="NCBI Taxonomy" id="1314771"/>
    <lineage>
        <taxon>Eukaryota</taxon>
        <taxon>Fungi</taxon>
        <taxon>Fungi incertae sedis</taxon>
        <taxon>Mucoromycota</taxon>
        <taxon>Mortierellomycotina</taxon>
        <taxon>Mortierellomycetes</taxon>
        <taxon>Mortierellales</taxon>
        <taxon>Mortierellaceae</taxon>
        <taxon>Linnemannia</taxon>
    </lineage>
</organism>
<feature type="region of interest" description="Disordered" evidence="1">
    <location>
        <begin position="1"/>
        <end position="39"/>
    </location>
</feature>
<feature type="compositionally biased region" description="Low complexity" evidence="1">
    <location>
        <begin position="593"/>
        <end position="641"/>
    </location>
</feature>
<feature type="transmembrane region" description="Helical" evidence="2">
    <location>
        <begin position="209"/>
        <end position="230"/>
    </location>
</feature>
<feature type="compositionally biased region" description="Low complexity" evidence="1">
    <location>
        <begin position="416"/>
        <end position="434"/>
    </location>
</feature>
<feature type="transmembrane region" description="Helical" evidence="2">
    <location>
        <begin position="564"/>
        <end position="585"/>
    </location>
</feature>
<feature type="region of interest" description="Disordered" evidence="1">
    <location>
        <begin position="233"/>
        <end position="308"/>
    </location>
</feature>
<feature type="compositionally biased region" description="Low complexity" evidence="1">
    <location>
        <begin position="93"/>
        <end position="104"/>
    </location>
</feature>
<keyword evidence="2" id="KW-1133">Transmembrane helix</keyword>
<feature type="compositionally biased region" description="Polar residues" evidence="1">
    <location>
        <begin position="20"/>
        <end position="36"/>
    </location>
</feature>
<feature type="region of interest" description="Disordered" evidence="1">
    <location>
        <begin position="178"/>
        <end position="202"/>
    </location>
</feature>
<dbReference type="EMBL" id="KV442122">
    <property type="protein sequence ID" value="OAQ23326.1"/>
    <property type="molecule type" value="Genomic_DNA"/>
</dbReference>
<evidence type="ECO:0000313" key="4">
    <source>
        <dbReference type="Proteomes" id="UP000078512"/>
    </source>
</evidence>
<feature type="region of interest" description="Disordered" evidence="1">
    <location>
        <begin position="58"/>
        <end position="132"/>
    </location>
</feature>
<feature type="compositionally biased region" description="Polar residues" evidence="1">
    <location>
        <begin position="60"/>
        <end position="87"/>
    </location>
</feature>
<feature type="compositionally biased region" description="Low complexity" evidence="1">
    <location>
        <begin position="537"/>
        <end position="557"/>
    </location>
</feature>
<feature type="compositionally biased region" description="Low complexity" evidence="1">
    <location>
        <begin position="233"/>
        <end position="291"/>
    </location>
</feature>
<feature type="compositionally biased region" description="Low complexity" evidence="1">
    <location>
        <begin position="182"/>
        <end position="197"/>
    </location>
</feature>
<feature type="compositionally biased region" description="Low complexity" evidence="1">
    <location>
        <begin position="1"/>
        <end position="15"/>
    </location>
</feature>
<dbReference type="Proteomes" id="UP000078512">
    <property type="component" value="Unassembled WGS sequence"/>
</dbReference>
<evidence type="ECO:0000256" key="2">
    <source>
        <dbReference type="SAM" id="Phobius"/>
    </source>
</evidence>
<evidence type="ECO:0000313" key="3">
    <source>
        <dbReference type="EMBL" id="OAQ23326.1"/>
    </source>
</evidence>
<feature type="region of interest" description="Disordered" evidence="1">
    <location>
        <begin position="536"/>
        <end position="557"/>
    </location>
</feature>
<protein>
    <submittedName>
        <fullName evidence="3">Uncharacterized protein</fullName>
    </submittedName>
</protein>